<dbReference type="AlphaFoldDB" id="A0A1H9TJY4"/>
<dbReference type="Pfam" id="PF05036">
    <property type="entry name" value="SPOR"/>
    <property type="match status" value="1"/>
</dbReference>
<keyword evidence="5" id="KW-1185">Reference proteome</keyword>
<reference evidence="4 5" key="1">
    <citation type="submission" date="2016-10" db="EMBL/GenBank/DDBJ databases">
        <authorList>
            <person name="de Groot N.N."/>
        </authorList>
    </citation>
    <scope>NUCLEOTIDE SEQUENCE [LARGE SCALE GENOMIC DNA]</scope>
    <source>
        <strain evidence="4 5">DSM 23042</strain>
    </source>
</reference>
<dbReference type="OrthoDB" id="8479416at2"/>
<keyword evidence="2" id="KW-1133">Transmembrane helix</keyword>
<feature type="region of interest" description="Disordered" evidence="1">
    <location>
        <begin position="119"/>
        <end position="156"/>
    </location>
</feature>
<feature type="domain" description="SPOR" evidence="3">
    <location>
        <begin position="232"/>
        <end position="317"/>
    </location>
</feature>
<dbReference type="STRING" id="641238.SAMN04490244_104218"/>
<evidence type="ECO:0000313" key="5">
    <source>
        <dbReference type="Proteomes" id="UP000198885"/>
    </source>
</evidence>
<dbReference type="InterPro" id="IPR007730">
    <property type="entry name" value="SPOR-like_dom"/>
</dbReference>
<accession>A0A1H9TJY4</accession>
<evidence type="ECO:0000256" key="2">
    <source>
        <dbReference type="SAM" id="Phobius"/>
    </source>
</evidence>
<dbReference type="InterPro" id="IPR036680">
    <property type="entry name" value="SPOR-like_sf"/>
</dbReference>
<evidence type="ECO:0000256" key="1">
    <source>
        <dbReference type="SAM" id="MobiDB-lite"/>
    </source>
</evidence>
<gene>
    <name evidence="4" type="ORF">SAMN04490244_104218</name>
</gene>
<dbReference type="PROSITE" id="PS51724">
    <property type="entry name" value="SPOR"/>
    <property type="match status" value="1"/>
</dbReference>
<evidence type="ECO:0000313" key="4">
    <source>
        <dbReference type="EMBL" id="SER97189.1"/>
    </source>
</evidence>
<proteinExistence type="predicted"/>
<protein>
    <submittedName>
        <fullName evidence="4">Sporulation related domain-containing protein</fullName>
    </submittedName>
</protein>
<dbReference type="Proteomes" id="UP000198885">
    <property type="component" value="Unassembled WGS sequence"/>
</dbReference>
<feature type="compositionally biased region" description="Low complexity" evidence="1">
    <location>
        <begin position="125"/>
        <end position="135"/>
    </location>
</feature>
<evidence type="ECO:0000259" key="3">
    <source>
        <dbReference type="PROSITE" id="PS51724"/>
    </source>
</evidence>
<feature type="transmembrane region" description="Helical" evidence="2">
    <location>
        <begin position="23"/>
        <end position="44"/>
    </location>
</feature>
<dbReference type="RefSeq" id="WP_092691773.1">
    <property type="nucleotide sequence ID" value="NZ_CBDDGO010000004.1"/>
</dbReference>
<dbReference type="Gene3D" id="3.30.70.1070">
    <property type="entry name" value="Sporulation related repeat"/>
    <property type="match status" value="1"/>
</dbReference>
<sequence length="317" mass="33639">MTDYSMDPPGPEGHEAGFGVGRAVQWVGGLASIALIAGLGVWGYKLILRDVSGVPVVRALEGPARVAPDDPGGERADHQGLAVNAVAAEGNSERLADRLTLAPDPMNLDEEDRPVAELADDTEPAAEPAADTPAETRPDTVMAEAEPVEDKKPETPEEVALAIAKKLSQGAKPLDPPEESTRQLAEMDSEGVRISPRPSPRPAVAVSRDVQDVTQVAARPAAPVANEVAVSEIAPGTRLVQLGAFESAEVAREQWQVIGGRFEEFFDDKKRVVQKAESGGQTFYRLRATGFADLADARRFCAALVAERADCIPVVAR</sequence>
<keyword evidence="2" id="KW-0812">Transmembrane</keyword>
<keyword evidence="2" id="KW-0472">Membrane</keyword>
<dbReference type="EMBL" id="FOGU01000004">
    <property type="protein sequence ID" value="SER97189.1"/>
    <property type="molecule type" value="Genomic_DNA"/>
</dbReference>
<organism evidence="4 5">
    <name type="scientific">Tranquillimonas rosea</name>
    <dbReference type="NCBI Taxonomy" id="641238"/>
    <lineage>
        <taxon>Bacteria</taxon>
        <taxon>Pseudomonadati</taxon>
        <taxon>Pseudomonadota</taxon>
        <taxon>Alphaproteobacteria</taxon>
        <taxon>Rhodobacterales</taxon>
        <taxon>Roseobacteraceae</taxon>
        <taxon>Tranquillimonas</taxon>
    </lineage>
</organism>
<dbReference type="GO" id="GO:0042834">
    <property type="term" value="F:peptidoglycan binding"/>
    <property type="evidence" value="ECO:0007669"/>
    <property type="project" value="InterPro"/>
</dbReference>
<name>A0A1H9TJY4_9RHOB</name>